<comment type="caution">
    <text evidence="1">The sequence shown here is derived from an EMBL/GenBank/DDBJ whole genome shotgun (WGS) entry which is preliminary data.</text>
</comment>
<reference evidence="1" key="1">
    <citation type="journal article" date="2019" name="bioRxiv">
        <title>The Genome of the Zebra Mussel, Dreissena polymorpha: A Resource for Invasive Species Research.</title>
        <authorList>
            <person name="McCartney M.A."/>
            <person name="Auch B."/>
            <person name="Kono T."/>
            <person name="Mallez S."/>
            <person name="Zhang Y."/>
            <person name="Obille A."/>
            <person name="Becker A."/>
            <person name="Abrahante J.E."/>
            <person name="Garbe J."/>
            <person name="Badalamenti J.P."/>
            <person name="Herman A."/>
            <person name="Mangelson H."/>
            <person name="Liachko I."/>
            <person name="Sullivan S."/>
            <person name="Sone E.D."/>
            <person name="Koren S."/>
            <person name="Silverstein K.A.T."/>
            <person name="Beckman K.B."/>
            <person name="Gohl D.M."/>
        </authorList>
    </citation>
    <scope>NUCLEOTIDE SEQUENCE</scope>
    <source>
        <strain evidence="1">Duluth1</strain>
        <tissue evidence="1">Whole animal</tissue>
    </source>
</reference>
<dbReference type="Proteomes" id="UP000828390">
    <property type="component" value="Unassembled WGS sequence"/>
</dbReference>
<sequence length="58" mass="6789">MYLILNPTSMRNYTSLEAYRYVESGHVQVVYYYDVADSPYCFLRAAVTPSMRTRLNPT</sequence>
<keyword evidence="2" id="KW-1185">Reference proteome</keyword>
<name>A0A9D4N9W4_DREPO</name>
<evidence type="ECO:0000313" key="1">
    <source>
        <dbReference type="EMBL" id="KAH3890486.1"/>
    </source>
</evidence>
<accession>A0A9D4N9W4</accession>
<proteinExistence type="predicted"/>
<gene>
    <name evidence="1" type="ORF">DPMN_014568</name>
</gene>
<protein>
    <submittedName>
        <fullName evidence="1">Uncharacterized protein</fullName>
    </submittedName>
</protein>
<organism evidence="1 2">
    <name type="scientific">Dreissena polymorpha</name>
    <name type="common">Zebra mussel</name>
    <name type="synonym">Mytilus polymorpha</name>
    <dbReference type="NCBI Taxonomy" id="45954"/>
    <lineage>
        <taxon>Eukaryota</taxon>
        <taxon>Metazoa</taxon>
        <taxon>Spiralia</taxon>
        <taxon>Lophotrochozoa</taxon>
        <taxon>Mollusca</taxon>
        <taxon>Bivalvia</taxon>
        <taxon>Autobranchia</taxon>
        <taxon>Heteroconchia</taxon>
        <taxon>Euheterodonta</taxon>
        <taxon>Imparidentia</taxon>
        <taxon>Neoheterodontei</taxon>
        <taxon>Myida</taxon>
        <taxon>Dreissenoidea</taxon>
        <taxon>Dreissenidae</taxon>
        <taxon>Dreissena</taxon>
    </lineage>
</organism>
<reference evidence="1" key="2">
    <citation type="submission" date="2020-11" db="EMBL/GenBank/DDBJ databases">
        <authorList>
            <person name="McCartney M.A."/>
            <person name="Auch B."/>
            <person name="Kono T."/>
            <person name="Mallez S."/>
            <person name="Becker A."/>
            <person name="Gohl D.M."/>
            <person name="Silverstein K.A.T."/>
            <person name="Koren S."/>
            <person name="Bechman K.B."/>
            <person name="Herman A."/>
            <person name="Abrahante J.E."/>
            <person name="Garbe J."/>
        </authorList>
    </citation>
    <scope>NUCLEOTIDE SEQUENCE</scope>
    <source>
        <strain evidence="1">Duluth1</strain>
        <tissue evidence="1">Whole animal</tissue>
    </source>
</reference>
<evidence type="ECO:0000313" key="2">
    <source>
        <dbReference type="Proteomes" id="UP000828390"/>
    </source>
</evidence>
<dbReference type="EMBL" id="JAIWYP010000001">
    <property type="protein sequence ID" value="KAH3890486.1"/>
    <property type="molecule type" value="Genomic_DNA"/>
</dbReference>
<dbReference type="AlphaFoldDB" id="A0A9D4N9W4"/>